<dbReference type="EMBL" id="POUD01000238">
    <property type="protein sequence ID" value="PZG09807.1"/>
    <property type="molecule type" value="Genomic_DNA"/>
</dbReference>
<comment type="caution">
    <text evidence="1">The sequence shown here is derived from an EMBL/GenBank/DDBJ whole genome shotgun (WGS) entry which is preliminary data.</text>
</comment>
<accession>A0A2W2EKU1</accession>
<evidence type="ECO:0008006" key="3">
    <source>
        <dbReference type="Google" id="ProtNLM"/>
    </source>
</evidence>
<protein>
    <recommendedName>
        <fullName evidence="3">Esterase</fullName>
    </recommendedName>
</protein>
<name>A0A2W2EKU1_9ACTN</name>
<reference evidence="1 2" key="1">
    <citation type="submission" date="2018-01" db="EMBL/GenBank/DDBJ databases">
        <title>Draft genome sequence of Nonomuraea sp. KC333.</title>
        <authorList>
            <person name="Sahin N."/>
            <person name="Saygin H."/>
            <person name="Ay H."/>
        </authorList>
    </citation>
    <scope>NUCLEOTIDE SEQUENCE [LARGE SCALE GENOMIC DNA]</scope>
    <source>
        <strain evidence="1 2">KC333</strain>
    </source>
</reference>
<dbReference type="Proteomes" id="UP000249304">
    <property type="component" value="Unassembled WGS sequence"/>
</dbReference>
<keyword evidence="2" id="KW-1185">Reference proteome</keyword>
<evidence type="ECO:0000313" key="2">
    <source>
        <dbReference type="Proteomes" id="UP000249304"/>
    </source>
</evidence>
<evidence type="ECO:0000313" key="1">
    <source>
        <dbReference type="EMBL" id="PZG09807.1"/>
    </source>
</evidence>
<proteinExistence type="predicted"/>
<sequence length="108" mass="11469">MVAAMNSRLSRDAFRDPLVEDEVPYAVLAPDGHGEGLPLILVLHGADSSSDFLAMLRPIAEALWDDGTLPPSLLACASTPTAGGFYIDRPGNAWESLIARRSPPSGPR</sequence>
<organism evidence="1 2">
    <name type="scientific">Nonomuraea aridisoli</name>
    <dbReference type="NCBI Taxonomy" id="2070368"/>
    <lineage>
        <taxon>Bacteria</taxon>
        <taxon>Bacillati</taxon>
        <taxon>Actinomycetota</taxon>
        <taxon>Actinomycetes</taxon>
        <taxon>Streptosporangiales</taxon>
        <taxon>Streptosporangiaceae</taxon>
        <taxon>Nonomuraea</taxon>
    </lineage>
</organism>
<dbReference type="AlphaFoldDB" id="A0A2W2EKU1"/>
<gene>
    <name evidence="1" type="ORF">C1J01_37100</name>
</gene>
<dbReference type="InterPro" id="IPR029058">
    <property type="entry name" value="AB_hydrolase_fold"/>
</dbReference>
<dbReference type="SUPFAM" id="SSF53474">
    <property type="entry name" value="alpha/beta-Hydrolases"/>
    <property type="match status" value="1"/>
</dbReference>
<dbReference type="Gene3D" id="3.40.50.1820">
    <property type="entry name" value="alpha/beta hydrolase"/>
    <property type="match status" value="1"/>
</dbReference>